<reference evidence="2" key="1">
    <citation type="submission" date="2021-10" db="EMBL/GenBank/DDBJ databases">
        <title>Anaerobic single-cell dispensing facilitates the cultivation of human gut bacteria.</title>
        <authorList>
            <person name="Afrizal A."/>
        </authorList>
    </citation>
    <scope>NUCLEOTIDE SEQUENCE</scope>
    <source>
        <strain evidence="2">CLA-AA-H274</strain>
    </source>
</reference>
<dbReference type="Gene3D" id="1.10.3210.10">
    <property type="entry name" value="Hypothetical protein af1432"/>
    <property type="match status" value="1"/>
</dbReference>
<protein>
    <submittedName>
        <fullName evidence="2">HD domain-containing protein</fullName>
    </submittedName>
</protein>
<dbReference type="AlphaFoldDB" id="A0AAE3DKD5"/>
<dbReference type="GO" id="GO:0008893">
    <property type="term" value="F:guanosine-3',5'-bis(diphosphate) 3'-diphosphatase activity"/>
    <property type="evidence" value="ECO:0007669"/>
    <property type="project" value="TreeGrafter"/>
</dbReference>
<name>A0AAE3DKD5_9FIRM</name>
<dbReference type="PANTHER" id="PTHR46246">
    <property type="entry name" value="GUANOSINE-3',5'-BIS(DIPHOSPHATE) 3'-PYROPHOSPHOHYDROLASE MESH1"/>
    <property type="match status" value="1"/>
</dbReference>
<dbReference type="SMART" id="SM00471">
    <property type="entry name" value="HDc"/>
    <property type="match status" value="1"/>
</dbReference>
<evidence type="ECO:0000259" key="1">
    <source>
        <dbReference type="SMART" id="SM00471"/>
    </source>
</evidence>
<dbReference type="EMBL" id="JAJEPU010000028">
    <property type="protein sequence ID" value="MCC2165199.1"/>
    <property type="molecule type" value="Genomic_DNA"/>
</dbReference>
<keyword evidence="3" id="KW-1185">Reference proteome</keyword>
<evidence type="ECO:0000313" key="3">
    <source>
        <dbReference type="Proteomes" id="UP001198962"/>
    </source>
</evidence>
<dbReference type="InterPro" id="IPR003607">
    <property type="entry name" value="HD/PDEase_dom"/>
</dbReference>
<dbReference type="CDD" id="cd00077">
    <property type="entry name" value="HDc"/>
    <property type="match status" value="1"/>
</dbReference>
<dbReference type="Pfam" id="PF13328">
    <property type="entry name" value="HD_4"/>
    <property type="match status" value="1"/>
</dbReference>
<proteinExistence type="predicted"/>
<dbReference type="Proteomes" id="UP001198962">
    <property type="component" value="Unassembled WGS sequence"/>
</dbReference>
<dbReference type="InterPro" id="IPR052194">
    <property type="entry name" value="MESH1"/>
</dbReference>
<dbReference type="PANTHER" id="PTHR46246:SF1">
    <property type="entry name" value="GUANOSINE-3',5'-BIS(DIPHOSPHATE) 3'-PYROPHOSPHOHYDROLASE MESH1"/>
    <property type="match status" value="1"/>
</dbReference>
<gene>
    <name evidence="2" type="ORF">LKD32_09985</name>
</gene>
<accession>A0AAE3DKD5</accession>
<evidence type="ECO:0000313" key="2">
    <source>
        <dbReference type="EMBL" id="MCC2165199.1"/>
    </source>
</evidence>
<dbReference type="SUPFAM" id="SSF109604">
    <property type="entry name" value="HD-domain/PDEase-like"/>
    <property type="match status" value="1"/>
</dbReference>
<sequence>MIERAAEFATEAHEGVMRKGSKVPYIYHPMEVALIVALLTTDEEVISAAYLHDVLEDTEVTPEELEEAFGPRVRSLVESESENKELTWKERKGATIERLKTASLETKILTLGDKLSNMRSTARDYMVEGENIWQRFHETRPECHRWYLEGILEGLKELENTSAYQELVRLYHFVYEGKWGLMTPEKKE</sequence>
<dbReference type="RefSeq" id="WP_308451568.1">
    <property type="nucleotide sequence ID" value="NZ_JAJEPU010000028.1"/>
</dbReference>
<feature type="domain" description="HD/PDEase" evidence="1">
    <location>
        <begin position="21"/>
        <end position="127"/>
    </location>
</feature>
<comment type="caution">
    <text evidence="2">The sequence shown here is derived from an EMBL/GenBank/DDBJ whole genome shotgun (WGS) entry which is preliminary data.</text>
</comment>
<organism evidence="2 3">
    <name type="scientific">Brotaphodocola catenula</name>
    <dbReference type="NCBI Taxonomy" id="2885361"/>
    <lineage>
        <taxon>Bacteria</taxon>
        <taxon>Bacillati</taxon>
        <taxon>Bacillota</taxon>
        <taxon>Clostridia</taxon>
        <taxon>Lachnospirales</taxon>
        <taxon>Lachnospiraceae</taxon>
        <taxon>Brotaphodocola</taxon>
    </lineage>
</organism>